<protein>
    <submittedName>
        <fullName evidence="1">Uncharacterized protein</fullName>
    </submittedName>
</protein>
<evidence type="ECO:0000313" key="1">
    <source>
        <dbReference type="EMBL" id="UWX64198.1"/>
    </source>
</evidence>
<accession>A0ABY5YHD4</accession>
<evidence type="ECO:0000313" key="2">
    <source>
        <dbReference type="Proteomes" id="UP001060261"/>
    </source>
</evidence>
<sequence>MTVLWRDRWDDTPQVVVFAYDDVQDGVLVDAVLMINSELPGLPVTLTDPFGASFTLRLPETYLTVETPLVVVGVDLELEPSKSMTHD</sequence>
<reference evidence="1" key="1">
    <citation type="submission" date="2022-09" db="EMBL/GenBank/DDBJ databases">
        <title>genome sequence of Deinococcus rubellus.</title>
        <authorList>
            <person name="Srinivasan S."/>
        </authorList>
    </citation>
    <scope>NUCLEOTIDE SEQUENCE</scope>
    <source>
        <strain evidence="1">Ant6</strain>
    </source>
</reference>
<proteinExistence type="predicted"/>
<gene>
    <name evidence="1" type="ORF">N0D28_00515</name>
</gene>
<name>A0ABY5YHD4_9DEIO</name>
<dbReference type="RefSeq" id="WP_260560473.1">
    <property type="nucleotide sequence ID" value="NZ_BAABEC010000167.1"/>
</dbReference>
<organism evidence="1 2">
    <name type="scientific">Deinococcus rubellus</name>
    <dbReference type="NCBI Taxonomy" id="1889240"/>
    <lineage>
        <taxon>Bacteria</taxon>
        <taxon>Thermotogati</taxon>
        <taxon>Deinococcota</taxon>
        <taxon>Deinococci</taxon>
        <taxon>Deinococcales</taxon>
        <taxon>Deinococcaceae</taxon>
        <taxon>Deinococcus</taxon>
    </lineage>
</organism>
<dbReference type="EMBL" id="CP104213">
    <property type="protein sequence ID" value="UWX64198.1"/>
    <property type="molecule type" value="Genomic_DNA"/>
</dbReference>
<dbReference type="Proteomes" id="UP001060261">
    <property type="component" value="Chromosome"/>
</dbReference>
<keyword evidence="2" id="KW-1185">Reference proteome</keyword>